<dbReference type="AlphaFoldDB" id="A0A183SJG9"/>
<name>A0A183SJG9_SCHSO</name>
<gene>
    <name evidence="1" type="ORF">SSLN_LOCUS4367</name>
</gene>
<dbReference type="EMBL" id="UYSU01032839">
    <property type="protein sequence ID" value="VDL90752.1"/>
    <property type="molecule type" value="Genomic_DNA"/>
</dbReference>
<proteinExistence type="predicted"/>
<evidence type="ECO:0000313" key="1">
    <source>
        <dbReference type="EMBL" id="VDL90752.1"/>
    </source>
</evidence>
<reference evidence="1 2" key="2">
    <citation type="submission" date="2018-11" db="EMBL/GenBank/DDBJ databases">
        <authorList>
            <consortium name="Pathogen Informatics"/>
        </authorList>
    </citation>
    <scope>NUCLEOTIDE SEQUENCE [LARGE SCALE GENOMIC DNA]</scope>
    <source>
        <strain evidence="1 2">NST_G2</strain>
    </source>
</reference>
<keyword evidence="2" id="KW-1185">Reference proteome</keyword>
<evidence type="ECO:0000313" key="3">
    <source>
        <dbReference type="WBParaSite" id="SSLN_0000451401-mRNA-1"/>
    </source>
</evidence>
<evidence type="ECO:0000313" key="2">
    <source>
        <dbReference type="Proteomes" id="UP000275846"/>
    </source>
</evidence>
<dbReference type="WBParaSite" id="SSLN_0000451401-mRNA-1">
    <property type="protein sequence ID" value="SSLN_0000451401-mRNA-1"/>
    <property type="gene ID" value="SSLN_0000451401"/>
</dbReference>
<organism evidence="3">
    <name type="scientific">Schistocephalus solidus</name>
    <name type="common">Tapeworm</name>
    <dbReference type="NCBI Taxonomy" id="70667"/>
    <lineage>
        <taxon>Eukaryota</taxon>
        <taxon>Metazoa</taxon>
        <taxon>Spiralia</taxon>
        <taxon>Lophotrochozoa</taxon>
        <taxon>Platyhelminthes</taxon>
        <taxon>Cestoda</taxon>
        <taxon>Eucestoda</taxon>
        <taxon>Diphyllobothriidea</taxon>
        <taxon>Diphyllobothriidae</taxon>
        <taxon>Schistocephalus</taxon>
    </lineage>
</organism>
<protein>
    <submittedName>
        <fullName evidence="3">Trafficking protein particle complex subunit 13</fullName>
    </submittedName>
</protein>
<sequence length="121" mass="12960">MPLTGRACPLSSKPLYVWPAAGRLGCVPECSTEVLPVSVRMTLRTGDSGLWVGDVRCNQLGSLGVDRGQGAGLDIDFQLSGRDDIPVFGQDGRLQPHVSLTPLAAVSFKCTLHLLIHEYSL</sequence>
<accession>A0A183SJG9</accession>
<dbReference type="Proteomes" id="UP000275846">
    <property type="component" value="Unassembled WGS sequence"/>
</dbReference>
<reference evidence="3" key="1">
    <citation type="submission" date="2016-06" db="UniProtKB">
        <authorList>
            <consortium name="WormBaseParasite"/>
        </authorList>
    </citation>
    <scope>IDENTIFICATION</scope>
</reference>